<dbReference type="Gene3D" id="1.10.3720.10">
    <property type="entry name" value="MetI-like"/>
    <property type="match status" value="1"/>
</dbReference>
<dbReference type="GO" id="GO:0005886">
    <property type="term" value="C:plasma membrane"/>
    <property type="evidence" value="ECO:0007669"/>
    <property type="project" value="UniProtKB-SubCell"/>
</dbReference>
<evidence type="ECO:0000313" key="9">
    <source>
        <dbReference type="EMBL" id="OCT12815.1"/>
    </source>
</evidence>
<dbReference type="PANTHER" id="PTHR43005">
    <property type="entry name" value="BLR7065 PROTEIN"/>
    <property type="match status" value="1"/>
</dbReference>
<feature type="domain" description="ABC transmembrane type-1" evidence="8">
    <location>
        <begin position="73"/>
        <end position="287"/>
    </location>
</feature>
<comment type="subcellular location">
    <subcellularLocation>
        <location evidence="1 7">Cell membrane</location>
        <topology evidence="1 7">Multi-pass membrane protein</topology>
    </subcellularLocation>
</comment>
<evidence type="ECO:0000256" key="7">
    <source>
        <dbReference type="RuleBase" id="RU363032"/>
    </source>
</evidence>
<comment type="similarity">
    <text evidence="7">Belongs to the binding-protein-dependent transport system permease family.</text>
</comment>
<keyword evidence="10" id="KW-1185">Reference proteome</keyword>
<evidence type="ECO:0000256" key="5">
    <source>
        <dbReference type="ARBA" id="ARBA00022989"/>
    </source>
</evidence>
<keyword evidence="5 7" id="KW-1133">Transmembrane helix</keyword>
<dbReference type="PANTHER" id="PTHR43005:SF1">
    <property type="entry name" value="SPERMIDINE_PUTRESCINE TRANSPORT SYSTEM PERMEASE PROTEIN"/>
    <property type="match status" value="1"/>
</dbReference>
<sequence>MQGSLSKRVMTNMVAYLMIFPAMFFFILYLVYPLFKSFHMSLYNYSGVGPLTKFVGMDNYAQVFKDDHFYQAMQNNFVLMASEIIVSMTVAFLLAYLLYKGVYGWKIFNVILFLPYIIPLTVSAVIWSLIYEPTIGLLNQALGAVGLQSLQRIWLGKPDTALFSIIIVWIWRTIPFNMLILLGTMLKIPKDLIEAARIDGAHGWRIVWHLILPLVMPTILLLCVISIANDFRAFDIVWVMTQGGPADATEIASTLVYKVGFQQNKYGYANAIAFVVFIVVTVFVAIISLLRSQLMKQKGD</sequence>
<evidence type="ECO:0000256" key="3">
    <source>
        <dbReference type="ARBA" id="ARBA00022475"/>
    </source>
</evidence>
<dbReference type="STRING" id="512399.A8709_20975"/>
<protein>
    <recommendedName>
        <fullName evidence="8">ABC transmembrane type-1 domain-containing protein</fullName>
    </recommendedName>
</protein>
<gene>
    <name evidence="9" type="ORF">A8709_20975</name>
</gene>
<dbReference type="Pfam" id="PF00528">
    <property type="entry name" value="BPD_transp_1"/>
    <property type="match status" value="1"/>
</dbReference>
<dbReference type="PROSITE" id="PS50928">
    <property type="entry name" value="ABC_TM1"/>
    <property type="match status" value="1"/>
</dbReference>
<evidence type="ECO:0000256" key="4">
    <source>
        <dbReference type="ARBA" id="ARBA00022692"/>
    </source>
</evidence>
<organism evidence="9 10">
    <name type="scientific">Paenibacillus pectinilyticus</name>
    <dbReference type="NCBI Taxonomy" id="512399"/>
    <lineage>
        <taxon>Bacteria</taxon>
        <taxon>Bacillati</taxon>
        <taxon>Bacillota</taxon>
        <taxon>Bacilli</taxon>
        <taxon>Bacillales</taxon>
        <taxon>Paenibacillaceae</taxon>
        <taxon>Paenibacillus</taxon>
    </lineage>
</organism>
<dbReference type="Proteomes" id="UP000093309">
    <property type="component" value="Unassembled WGS sequence"/>
</dbReference>
<reference evidence="10" key="1">
    <citation type="submission" date="2016-05" db="EMBL/GenBank/DDBJ databases">
        <title>Paenibacillus oryzae. sp. nov., isolated from the rice root.</title>
        <authorList>
            <person name="Zhang J."/>
            <person name="Zhang X."/>
        </authorList>
    </citation>
    <scope>NUCLEOTIDE SEQUENCE [LARGE SCALE GENOMIC DNA]</scope>
    <source>
        <strain evidence="10">KCTC13222</strain>
    </source>
</reference>
<comment type="caution">
    <text evidence="9">The sequence shown here is derived from an EMBL/GenBank/DDBJ whole genome shotgun (WGS) entry which is preliminary data.</text>
</comment>
<keyword evidence="3" id="KW-1003">Cell membrane</keyword>
<proteinExistence type="inferred from homology"/>
<dbReference type="RefSeq" id="WP_065854716.1">
    <property type="nucleotide sequence ID" value="NZ_LYPC01000026.1"/>
</dbReference>
<dbReference type="EMBL" id="LYPC01000026">
    <property type="protein sequence ID" value="OCT12815.1"/>
    <property type="molecule type" value="Genomic_DNA"/>
</dbReference>
<dbReference type="SUPFAM" id="SSF161098">
    <property type="entry name" value="MetI-like"/>
    <property type="match status" value="1"/>
</dbReference>
<evidence type="ECO:0000256" key="1">
    <source>
        <dbReference type="ARBA" id="ARBA00004651"/>
    </source>
</evidence>
<keyword evidence="4 7" id="KW-0812">Transmembrane</keyword>
<feature type="transmembrane region" description="Helical" evidence="7">
    <location>
        <begin position="161"/>
        <end position="186"/>
    </location>
</feature>
<dbReference type="OrthoDB" id="9785347at2"/>
<dbReference type="CDD" id="cd06261">
    <property type="entry name" value="TM_PBP2"/>
    <property type="match status" value="1"/>
</dbReference>
<accession>A0A1C0ZXF3</accession>
<evidence type="ECO:0000313" key="10">
    <source>
        <dbReference type="Proteomes" id="UP000093309"/>
    </source>
</evidence>
<feature type="transmembrane region" description="Helical" evidence="7">
    <location>
        <begin position="12"/>
        <end position="32"/>
    </location>
</feature>
<evidence type="ECO:0000259" key="8">
    <source>
        <dbReference type="PROSITE" id="PS50928"/>
    </source>
</evidence>
<evidence type="ECO:0000256" key="2">
    <source>
        <dbReference type="ARBA" id="ARBA00022448"/>
    </source>
</evidence>
<evidence type="ECO:0000256" key="6">
    <source>
        <dbReference type="ARBA" id="ARBA00023136"/>
    </source>
</evidence>
<dbReference type="InterPro" id="IPR035906">
    <property type="entry name" value="MetI-like_sf"/>
</dbReference>
<dbReference type="AlphaFoldDB" id="A0A1C0ZXF3"/>
<keyword evidence="2 7" id="KW-0813">Transport</keyword>
<name>A0A1C0ZXF3_9BACL</name>
<feature type="transmembrane region" description="Helical" evidence="7">
    <location>
        <begin position="206"/>
        <end position="228"/>
    </location>
</feature>
<feature type="transmembrane region" description="Helical" evidence="7">
    <location>
        <begin position="110"/>
        <end position="130"/>
    </location>
</feature>
<dbReference type="GO" id="GO:0055085">
    <property type="term" value="P:transmembrane transport"/>
    <property type="evidence" value="ECO:0007669"/>
    <property type="project" value="InterPro"/>
</dbReference>
<feature type="transmembrane region" description="Helical" evidence="7">
    <location>
        <begin position="268"/>
        <end position="290"/>
    </location>
</feature>
<feature type="transmembrane region" description="Helical" evidence="7">
    <location>
        <begin position="77"/>
        <end position="98"/>
    </location>
</feature>
<keyword evidence="6 7" id="KW-0472">Membrane</keyword>
<dbReference type="InterPro" id="IPR000515">
    <property type="entry name" value="MetI-like"/>
</dbReference>